<organism evidence="1 2">
    <name type="scientific">Edaphochlamys debaryana</name>
    <dbReference type="NCBI Taxonomy" id="47281"/>
    <lineage>
        <taxon>Eukaryota</taxon>
        <taxon>Viridiplantae</taxon>
        <taxon>Chlorophyta</taxon>
        <taxon>core chlorophytes</taxon>
        <taxon>Chlorophyceae</taxon>
        <taxon>CS clade</taxon>
        <taxon>Chlamydomonadales</taxon>
        <taxon>Chlamydomonadales incertae sedis</taxon>
        <taxon>Edaphochlamys</taxon>
    </lineage>
</organism>
<accession>A0A836C0N1</accession>
<keyword evidence="2" id="KW-1185">Reference proteome</keyword>
<sequence length="227" mass="24696">MALILLRTAPSLHRTSRKACVAAGGPHCSRRALVAASCQPDGKKVSPDVALQLATIRAELAELQKKKMERFARFEAELKSMKESEAAAREEFTRELQVVKQIAVSVASVTVSSAASEVAKVLRYYCLWALSKEKEDQPLPPRNASERLLGPVADGDVKSFCASIDDVVAARNAAVRPTDLHALDCLVDDALFVATPTLRAAAPELEVAYRLLDKYQDVIRPLAEEAL</sequence>
<dbReference type="AlphaFoldDB" id="A0A836C0N1"/>
<gene>
    <name evidence="1" type="ORF">HYH03_005938</name>
</gene>
<evidence type="ECO:0000313" key="1">
    <source>
        <dbReference type="EMBL" id="KAG2496016.1"/>
    </source>
</evidence>
<proteinExistence type="predicted"/>
<protein>
    <submittedName>
        <fullName evidence="1">Uncharacterized protein</fullName>
    </submittedName>
</protein>
<reference evidence="1" key="1">
    <citation type="journal article" date="2020" name="bioRxiv">
        <title>Comparative genomics of Chlamydomonas.</title>
        <authorList>
            <person name="Craig R.J."/>
            <person name="Hasan A.R."/>
            <person name="Ness R.W."/>
            <person name="Keightley P.D."/>
        </authorList>
    </citation>
    <scope>NUCLEOTIDE SEQUENCE</scope>
    <source>
        <strain evidence="1">CCAP 11/70</strain>
    </source>
</reference>
<dbReference type="EMBL" id="JAEHOE010000021">
    <property type="protein sequence ID" value="KAG2496016.1"/>
    <property type="molecule type" value="Genomic_DNA"/>
</dbReference>
<comment type="caution">
    <text evidence="1">The sequence shown here is derived from an EMBL/GenBank/DDBJ whole genome shotgun (WGS) entry which is preliminary data.</text>
</comment>
<evidence type="ECO:0000313" key="2">
    <source>
        <dbReference type="Proteomes" id="UP000612055"/>
    </source>
</evidence>
<name>A0A836C0N1_9CHLO</name>
<dbReference type="Proteomes" id="UP000612055">
    <property type="component" value="Unassembled WGS sequence"/>
</dbReference>